<dbReference type="SUPFAM" id="SSF46785">
    <property type="entry name" value="Winged helix' DNA-binding domain"/>
    <property type="match status" value="1"/>
</dbReference>
<feature type="region of interest" description="Disordered" evidence="1">
    <location>
        <begin position="1"/>
        <end position="31"/>
    </location>
</feature>
<dbReference type="InterPro" id="IPR000835">
    <property type="entry name" value="HTH_MarR-typ"/>
</dbReference>
<feature type="compositionally biased region" description="Low complexity" evidence="1">
    <location>
        <begin position="1"/>
        <end position="17"/>
    </location>
</feature>
<dbReference type="Gene3D" id="1.10.10.10">
    <property type="entry name" value="Winged helix-like DNA-binding domain superfamily/Winged helix DNA-binding domain"/>
    <property type="match status" value="1"/>
</dbReference>
<organism evidence="3 4">
    <name type="scientific">Brachybacterium nesterenkovii</name>
    <dbReference type="NCBI Taxonomy" id="47847"/>
    <lineage>
        <taxon>Bacteria</taxon>
        <taxon>Bacillati</taxon>
        <taxon>Actinomycetota</taxon>
        <taxon>Actinomycetes</taxon>
        <taxon>Micrococcales</taxon>
        <taxon>Dermabacteraceae</taxon>
        <taxon>Brachybacterium</taxon>
    </lineage>
</organism>
<dbReference type="PANTHER" id="PTHR33164:SF99">
    <property type="entry name" value="MARR FAMILY REGULATORY PROTEIN"/>
    <property type="match status" value="1"/>
</dbReference>
<name>A0A1X6X1Q1_9MICO</name>
<accession>A0A1X6X1Q1</accession>
<dbReference type="AlphaFoldDB" id="A0A1X6X1Q1"/>
<dbReference type="GO" id="GO:0003700">
    <property type="term" value="F:DNA-binding transcription factor activity"/>
    <property type="evidence" value="ECO:0007669"/>
    <property type="project" value="InterPro"/>
</dbReference>
<gene>
    <name evidence="3" type="ORF">FM110_08395</name>
</gene>
<dbReference type="InterPro" id="IPR039422">
    <property type="entry name" value="MarR/SlyA-like"/>
</dbReference>
<protein>
    <submittedName>
        <fullName evidence="3">Transcriptional regulator, MarR family</fullName>
    </submittedName>
</protein>
<sequence>MGTTGAGTTDAGTTDAGAVGGAGEDELAEARTAEPRWLEHDEQYAWRSFIFAATSILEELSNVLETDPAIDLTLHEYEILVRLSEQDEQRIRMSDLADQVVHSRSRLTHTVARLERRGLVERVRCAADGRGREAVLTAEGMALLVRAAPVHVESVRTVLLDRVGHADFLELGRILRQAVPQEEPGSRASA</sequence>
<dbReference type="PROSITE" id="PS50995">
    <property type="entry name" value="HTH_MARR_2"/>
    <property type="match status" value="1"/>
</dbReference>
<dbReference type="PANTHER" id="PTHR33164">
    <property type="entry name" value="TRANSCRIPTIONAL REGULATOR, MARR FAMILY"/>
    <property type="match status" value="1"/>
</dbReference>
<dbReference type="PRINTS" id="PR00598">
    <property type="entry name" value="HTHMARR"/>
</dbReference>
<dbReference type="SMART" id="SM00347">
    <property type="entry name" value="HTH_MARR"/>
    <property type="match status" value="1"/>
</dbReference>
<feature type="domain" description="HTH marR-type" evidence="2">
    <location>
        <begin position="24"/>
        <end position="180"/>
    </location>
</feature>
<proteinExistence type="predicted"/>
<dbReference type="Pfam" id="PF01047">
    <property type="entry name" value="MarR"/>
    <property type="match status" value="1"/>
</dbReference>
<evidence type="ECO:0000313" key="4">
    <source>
        <dbReference type="Proteomes" id="UP000195981"/>
    </source>
</evidence>
<evidence type="ECO:0000256" key="1">
    <source>
        <dbReference type="SAM" id="MobiDB-lite"/>
    </source>
</evidence>
<dbReference type="InterPro" id="IPR036388">
    <property type="entry name" value="WH-like_DNA-bd_sf"/>
</dbReference>
<dbReference type="InterPro" id="IPR036390">
    <property type="entry name" value="WH_DNA-bd_sf"/>
</dbReference>
<dbReference type="OrthoDB" id="8635520at2"/>
<dbReference type="GO" id="GO:0006950">
    <property type="term" value="P:response to stress"/>
    <property type="evidence" value="ECO:0007669"/>
    <property type="project" value="TreeGrafter"/>
</dbReference>
<keyword evidence="4" id="KW-1185">Reference proteome</keyword>
<dbReference type="EMBL" id="FWFG01000068">
    <property type="protein sequence ID" value="SLM92496.1"/>
    <property type="molecule type" value="Genomic_DNA"/>
</dbReference>
<evidence type="ECO:0000259" key="2">
    <source>
        <dbReference type="PROSITE" id="PS50995"/>
    </source>
</evidence>
<dbReference type="RefSeq" id="WP_087104312.1">
    <property type="nucleotide sequence ID" value="NZ_FWFG01000068.1"/>
</dbReference>
<evidence type="ECO:0000313" key="3">
    <source>
        <dbReference type="EMBL" id="SLM92496.1"/>
    </source>
</evidence>
<dbReference type="Proteomes" id="UP000195981">
    <property type="component" value="Unassembled WGS sequence"/>
</dbReference>
<reference evidence="3 4" key="1">
    <citation type="submission" date="2017-02" db="EMBL/GenBank/DDBJ databases">
        <authorList>
            <person name="Peterson S.W."/>
        </authorList>
    </citation>
    <scope>NUCLEOTIDE SEQUENCE [LARGE SCALE GENOMIC DNA]</scope>
    <source>
        <strain evidence="3 4">CIP104813</strain>
    </source>
</reference>